<protein>
    <submittedName>
        <fullName evidence="2">Uncharacterized protein</fullName>
    </submittedName>
</protein>
<evidence type="ECO:0000256" key="1">
    <source>
        <dbReference type="SAM" id="MobiDB-lite"/>
    </source>
</evidence>
<reference evidence="3" key="1">
    <citation type="journal article" date="2010" name="Nat. Biotechnol.">
        <title>Draft genome sequence of the oilseed species Ricinus communis.</title>
        <authorList>
            <person name="Chan A.P."/>
            <person name="Crabtree J."/>
            <person name="Zhao Q."/>
            <person name="Lorenzi H."/>
            <person name="Orvis J."/>
            <person name="Puiu D."/>
            <person name="Melake-Berhan A."/>
            <person name="Jones K.M."/>
            <person name="Redman J."/>
            <person name="Chen G."/>
            <person name="Cahoon E.B."/>
            <person name="Gedil M."/>
            <person name="Stanke M."/>
            <person name="Haas B.J."/>
            <person name="Wortman J.R."/>
            <person name="Fraser-Liggett C.M."/>
            <person name="Ravel J."/>
            <person name="Rabinowicz P.D."/>
        </authorList>
    </citation>
    <scope>NUCLEOTIDE SEQUENCE [LARGE SCALE GENOMIC DNA]</scope>
    <source>
        <strain evidence="3">cv. Hale</strain>
    </source>
</reference>
<feature type="region of interest" description="Disordered" evidence="1">
    <location>
        <begin position="72"/>
        <end position="92"/>
    </location>
</feature>
<keyword evidence="3" id="KW-1185">Reference proteome</keyword>
<dbReference type="AlphaFoldDB" id="B9RRL7"/>
<evidence type="ECO:0000313" key="2">
    <source>
        <dbReference type="EMBL" id="EEF46003.1"/>
    </source>
</evidence>
<name>B9RRL7_RICCO</name>
<accession>B9RRL7</accession>
<organism evidence="2 3">
    <name type="scientific">Ricinus communis</name>
    <name type="common">Castor bean</name>
    <dbReference type="NCBI Taxonomy" id="3988"/>
    <lineage>
        <taxon>Eukaryota</taxon>
        <taxon>Viridiplantae</taxon>
        <taxon>Streptophyta</taxon>
        <taxon>Embryophyta</taxon>
        <taxon>Tracheophyta</taxon>
        <taxon>Spermatophyta</taxon>
        <taxon>Magnoliopsida</taxon>
        <taxon>eudicotyledons</taxon>
        <taxon>Gunneridae</taxon>
        <taxon>Pentapetalae</taxon>
        <taxon>rosids</taxon>
        <taxon>fabids</taxon>
        <taxon>Malpighiales</taxon>
        <taxon>Euphorbiaceae</taxon>
        <taxon>Acalyphoideae</taxon>
        <taxon>Acalypheae</taxon>
        <taxon>Ricinus</taxon>
    </lineage>
</organism>
<dbReference type="InParanoid" id="B9RRL7"/>
<gene>
    <name evidence="2" type="ORF">RCOM_1646100</name>
</gene>
<sequence length="114" mass="13536">MREAIQELYGPSFHQIGHPQFQKPYLVEDMIDKGIVKFFKKKDTILIDKDSSLLWPPNQHYYFRIKQEMKQDHAPKQKWNPPPQELNTQNERVQQIPTVLVIGKSEELSFNSQD</sequence>
<dbReference type="EMBL" id="EQ973805">
    <property type="protein sequence ID" value="EEF46003.1"/>
    <property type="molecule type" value="Genomic_DNA"/>
</dbReference>
<proteinExistence type="predicted"/>
<evidence type="ECO:0000313" key="3">
    <source>
        <dbReference type="Proteomes" id="UP000008311"/>
    </source>
</evidence>
<dbReference type="Proteomes" id="UP000008311">
    <property type="component" value="Unassembled WGS sequence"/>
</dbReference>